<dbReference type="InterPro" id="IPR022885">
    <property type="entry name" value="NDH1_su_D/H"/>
</dbReference>
<evidence type="ECO:0000256" key="3">
    <source>
        <dbReference type="ARBA" id="ARBA00022719"/>
    </source>
</evidence>
<dbReference type="EMBL" id="JACHJT010000001">
    <property type="protein sequence ID" value="MBB4929299.1"/>
    <property type="molecule type" value="Genomic_DNA"/>
</dbReference>
<dbReference type="Pfam" id="PF00346">
    <property type="entry name" value="Complex1_49kDa"/>
    <property type="match status" value="1"/>
</dbReference>
<accession>A0A7W7RCA0</accession>
<gene>
    <name evidence="6" type="primary">nuoD</name>
    <name evidence="9" type="ORF">F4561_000119</name>
</gene>
<keyword evidence="6" id="KW-0472">Membrane</keyword>
<proteinExistence type="inferred from homology"/>
<evidence type="ECO:0000256" key="7">
    <source>
        <dbReference type="RuleBase" id="RU003685"/>
    </source>
</evidence>
<keyword evidence="2 6" id="KW-0813">Transport</keyword>
<evidence type="ECO:0000256" key="5">
    <source>
        <dbReference type="ARBA" id="ARBA00023027"/>
    </source>
</evidence>
<evidence type="ECO:0000259" key="8">
    <source>
        <dbReference type="Pfam" id="PF00346"/>
    </source>
</evidence>
<dbReference type="PROSITE" id="PS00535">
    <property type="entry name" value="COMPLEX1_49K"/>
    <property type="match status" value="1"/>
</dbReference>
<comment type="similarity">
    <text evidence="1 6 7">Belongs to the complex I 49 kDa subunit family.</text>
</comment>
<comment type="caution">
    <text evidence="9">The sequence shown here is derived from an EMBL/GenBank/DDBJ whole genome shotgun (WGS) entry which is preliminary data.</text>
</comment>
<dbReference type="InterPro" id="IPR029014">
    <property type="entry name" value="NiFe-Hase_large"/>
</dbReference>
<evidence type="ECO:0000313" key="9">
    <source>
        <dbReference type="EMBL" id="MBB4929299.1"/>
    </source>
</evidence>
<keyword evidence="10" id="KW-1185">Reference proteome</keyword>
<dbReference type="GO" id="GO:0048038">
    <property type="term" value="F:quinone binding"/>
    <property type="evidence" value="ECO:0007669"/>
    <property type="project" value="UniProtKB-KW"/>
</dbReference>
<dbReference type="GO" id="GO:0051287">
    <property type="term" value="F:NAD binding"/>
    <property type="evidence" value="ECO:0007669"/>
    <property type="project" value="InterPro"/>
</dbReference>
<name>A0A7W7RCA0_9ACTN</name>
<comment type="function">
    <text evidence="6">NDH-1 shuttles electrons from NADH, via FMN and iron-sulfur (Fe-S) centers, to quinones in the respiratory chain. The immediate electron acceptor for the enzyme in this species is believed to be a menaquinone. Couples the redox reaction to proton translocation (for every two electrons transferred, four hydrogen ions are translocated across the cytoplasmic membrane), and thus conserves the redox energy in a proton gradient.</text>
</comment>
<keyword evidence="6" id="KW-1003">Cell membrane</keyword>
<keyword evidence="3 6" id="KW-0874">Quinone</keyword>
<comment type="catalytic activity">
    <reaction evidence="6">
        <text>a quinone + NADH + 5 H(+)(in) = a quinol + NAD(+) + 4 H(+)(out)</text>
        <dbReference type="Rhea" id="RHEA:57888"/>
        <dbReference type="ChEBI" id="CHEBI:15378"/>
        <dbReference type="ChEBI" id="CHEBI:24646"/>
        <dbReference type="ChEBI" id="CHEBI:57540"/>
        <dbReference type="ChEBI" id="CHEBI:57945"/>
        <dbReference type="ChEBI" id="CHEBI:132124"/>
    </reaction>
</comment>
<comment type="subcellular location">
    <subcellularLocation>
        <location evidence="6">Cell membrane</location>
        <topology evidence="6">Peripheral membrane protein</topology>
        <orientation evidence="6">Cytoplasmic side</orientation>
    </subcellularLocation>
</comment>
<evidence type="ECO:0000256" key="2">
    <source>
        <dbReference type="ARBA" id="ARBA00022448"/>
    </source>
</evidence>
<dbReference type="HAMAP" id="MF_01358">
    <property type="entry name" value="NDH1_NuoD"/>
    <property type="match status" value="1"/>
</dbReference>
<comment type="subunit">
    <text evidence="6">NDH-1 is composed of 14 different subunits. Subunits NuoB, C, D, E, F, and G constitute the peripheral sector of the complex.</text>
</comment>
<dbReference type="GO" id="GO:0005886">
    <property type="term" value="C:plasma membrane"/>
    <property type="evidence" value="ECO:0007669"/>
    <property type="project" value="UniProtKB-SubCell"/>
</dbReference>
<dbReference type="SUPFAM" id="SSF56762">
    <property type="entry name" value="HydB/Nqo4-like"/>
    <property type="match status" value="1"/>
</dbReference>
<dbReference type="PANTHER" id="PTHR11993:SF10">
    <property type="entry name" value="NADH DEHYDROGENASE [UBIQUINONE] IRON-SULFUR PROTEIN 2, MITOCHONDRIAL"/>
    <property type="match status" value="1"/>
</dbReference>
<evidence type="ECO:0000256" key="6">
    <source>
        <dbReference type="HAMAP-Rule" id="MF_01358"/>
    </source>
</evidence>
<reference evidence="9 10" key="1">
    <citation type="submission" date="2020-08" db="EMBL/GenBank/DDBJ databases">
        <title>Sequencing the genomes of 1000 actinobacteria strains.</title>
        <authorList>
            <person name="Klenk H.-P."/>
        </authorList>
    </citation>
    <scope>NUCLEOTIDE SEQUENCE [LARGE SCALE GENOMIC DNA]</scope>
    <source>
        <strain evidence="9 10">DSM 102030</strain>
    </source>
</reference>
<dbReference type="AlphaFoldDB" id="A0A7W7RCA0"/>
<keyword evidence="4 6" id="KW-1278">Translocase</keyword>
<dbReference type="InterPro" id="IPR001135">
    <property type="entry name" value="NADH_Q_OxRdtase_suD"/>
</dbReference>
<dbReference type="GO" id="GO:0050136">
    <property type="term" value="F:NADH dehydrogenase (quinone) (non-electrogenic) activity"/>
    <property type="evidence" value="ECO:0007669"/>
    <property type="project" value="UniProtKB-UniRule"/>
</dbReference>
<dbReference type="PANTHER" id="PTHR11993">
    <property type="entry name" value="NADH-UBIQUINONE OXIDOREDUCTASE 49 KDA SUBUNIT"/>
    <property type="match status" value="1"/>
</dbReference>
<evidence type="ECO:0000256" key="4">
    <source>
        <dbReference type="ARBA" id="ARBA00022967"/>
    </source>
</evidence>
<dbReference type="InterPro" id="IPR014029">
    <property type="entry name" value="NADH_UbQ_OxRdtase_49kDa_CS"/>
</dbReference>
<organism evidence="9 10">
    <name type="scientific">Lipingzhangella halophila</name>
    <dbReference type="NCBI Taxonomy" id="1783352"/>
    <lineage>
        <taxon>Bacteria</taxon>
        <taxon>Bacillati</taxon>
        <taxon>Actinomycetota</taxon>
        <taxon>Actinomycetes</taxon>
        <taxon>Streptosporangiales</taxon>
        <taxon>Nocardiopsidaceae</taxon>
        <taxon>Lipingzhangella</taxon>
    </lineage>
</organism>
<evidence type="ECO:0000313" key="10">
    <source>
        <dbReference type="Proteomes" id="UP000523007"/>
    </source>
</evidence>
<evidence type="ECO:0000256" key="1">
    <source>
        <dbReference type="ARBA" id="ARBA00005769"/>
    </source>
</evidence>
<dbReference type="NCBIfam" id="TIGR01962">
    <property type="entry name" value="NuoD"/>
    <property type="match status" value="1"/>
</dbReference>
<dbReference type="RefSeq" id="WP_184573661.1">
    <property type="nucleotide sequence ID" value="NZ_JACHJT010000001.1"/>
</dbReference>
<dbReference type="EC" id="7.1.1.-" evidence="6"/>
<dbReference type="Gene3D" id="1.10.645.10">
    <property type="entry name" value="Cytochrome-c3 Hydrogenase, chain B"/>
    <property type="match status" value="1"/>
</dbReference>
<protein>
    <recommendedName>
        <fullName evidence="6">NADH-quinone oxidoreductase subunit D</fullName>
        <ecNumber evidence="6">7.1.1.-</ecNumber>
    </recommendedName>
    <alternativeName>
        <fullName evidence="6">NADH dehydrogenase I subunit D</fullName>
    </alternativeName>
    <alternativeName>
        <fullName evidence="6">NDH-1 subunit D</fullName>
    </alternativeName>
</protein>
<feature type="domain" description="NADH-quinone oxidoreductase subunit D" evidence="8">
    <location>
        <begin position="148"/>
        <end position="433"/>
    </location>
</feature>
<sequence>MSTNVTEDYIDASGGDWEEVIAAAQESGAERLVVNMGPQHPSTHGVLRLILTLDGETVTDARVGIGYLHTGIEKNMEFRTWTQGTTFVTRMDYLTPIFNETAYCLAVEKLLGITDEVPDRANVIRVLMMELNRMSSHFVAMATFGMELGATTIMTNGFREREMVLDIFELITGLRMNHGYVRPGGVAQDLPNGATGKIRELLKEMPKRITILRKLLDANPLYLARTRDVAYLDLAGCMSLGVTGPLLRASGLGWDLRKAKPYCGYENYEFDVPVSDGCDVYARYRVRVAELEQSLRIIEQCLDRLEPGPVMVDDPKIGWPAQLSLGPDGLGNSPDHIAHIMSGSMEALIHHFKIVTEGFRVPEGQAYSAVESAKGELGCHAVSGGGTRPHRAHFRDPSFVHLQAVAAMCEGGSVADVIAAVASIDPVMGGVDR</sequence>
<keyword evidence="5 6" id="KW-0520">NAD</keyword>
<dbReference type="NCBIfam" id="NF004739">
    <property type="entry name" value="PRK06075.1"/>
    <property type="match status" value="1"/>
</dbReference>
<dbReference type="Proteomes" id="UP000523007">
    <property type="component" value="Unassembled WGS sequence"/>
</dbReference>